<dbReference type="Proteomes" id="UP000464661">
    <property type="component" value="Chromosome"/>
</dbReference>
<organism evidence="1 2">
    <name type="scientific">Pseudomonas putida</name>
    <name type="common">Arthrobacter siderocapsulatus</name>
    <dbReference type="NCBI Taxonomy" id="303"/>
    <lineage>
        <taxon>Bacteria</taxon>
        <taxon>Pseudomonadati</taxon>
        <taxon>Pseudomonadota</taxon>
        <taxon>Gammaproteobacteria</taxon>
        <taxon>Pseudomonadales</taxon>
        <taxon>Pseudomonadaceae</taxon>
        <taxon>Pseudomonas</taxon>
    </lineage>
</organism>
<proteinExistence type="predicted"/>
<evidence type="ECO:0000313" key="2">
    <source>
        <dbReference type="Proteomes" id="UP000464661"/>
    </source>
</evidence>
<gene>
    <name evidence="1" type="ORF">PPTS312_31050</name>
</gene>
<protein>
    <submittedName>
        <fullName evidence="1">Uncharacterized protein</fullName>
    </submittedName>
</protein>
<reference evidence="1 2" key="1">
    <citation type="submission" date="2020-01" db="EMBL/GenBank/DDBJ databases">
        <title>Complete Genome Sequence of Pseudomonas putida Strain TS312, Harboring the HdtS type N-acyl-homoserine Lactone Synthase, Isolated from a Paper Mill.</title>
        <authorList>
            <person name="Hosoe A."/>
            <person name="Suenaga T."/>
            <person name="Sugi T."/>
            <person name="Izumi T."/>
            <person name="Nagai N."/>
            <person name="Terada A."/>
        </authorList>
    </citation>
    <scope>NUCLEOTIDE SEQUENCE [LARGE SCALE GENOMIC DNA]</scope>
    <source>
        <strain evidence="1 2">TS312</strain>
    </source>
</reference>
<sequence>MCTPLPPVTLRTFIKAWLVIIWGVAQRIISFNARMGRKSGLWLGASTNDAQDKSNQPADY</sequence>
<accession>A0A7U6M3B2</accession>
<evidence type="ECO:0000313" key="1">
    <source>
        <dbReference type="EMBL" id="BBU45190.1"/>
    </source>
</evidence>
<dbReference type="AlphaFoldDB" id="A0A7U6M3B2"/>
<dbReference type="EMBL" id="AP022324">
    <property type="protein sequence ID" value="BBU45190.1"/>
    <property type="molecule type" value="Genomic_DNA"/>
</dbReference>
<name>A0A7U6M3B2_PSEPU</name>